<proteinExistence type="inferred from homology"/>
<name>A0A4P5ZHY8_PLAAG</name>
<dbReference type="PROSITE" id="PS50109">
    <property type="entry name" value="HIS_KIN"/>
    <property type="match status" value="1"/>
</dbReference>
<evidence type="ECO:0000256" key="7">
    <source>
        <dbReference type="ARBA" id="ARBA00022741"/>
    </source>
</evidence>
<organism evidence="18 19">
    <name type="scientific">Planktothrix agardhii CCAP 1459/11A</name>
    <dbReference type="NCBI Taxonomy" id="282420"/>
    <lineage>
        <taxon>Bacteria</taxon>
        <taxon>Bacillati</taxon>
        <taxon>Cyanobacteriota</taxon>
        <taxon>Cyanophyceae</taxon>
        <taxon>Oscillatoriophycideae</taxon>
        <taxon>Oscillatoriales</taxon>
        <taxon>Microcoleaceae</taxon>
        <taxon>Planktothrix</taxon>
    </lineage>
</organism>
<gene>
    <name evidence="18" type="primary">hik12_2</name>
    <name evidence="18" type="ORF">PA905_41860</name>
</gene>
<dbReference type="Gene3D" id="3.40.50.2300">
    <property type="match status" value="1"/>
</dbReference>
<evidence type="ECO:0000256" key="13">
    <source>
        <dbReference type="ARBA" id="ARBA00074306"/>
    </source>
</evidence>
<dbReference type="InterPro" id="IPR004358">
    <property type="entry name" value="Sig_transdc_His_kin-like_C"/>
</dbReference>
<evidence type="ECO:0000256" key="12">
    <source>
        <dbReference type="ARBA" id="ARBA00023306"/>
    </source>
</evidence>
<dbReference type="InterPro" id="IPR005467">
    <property type="entry name" value="His_kinase_dom"/>
</dbReference>
<evidence type="ECO:0000259" key="16">
    <source>
        <dbReference type="PROSITE" id="PS50109"/>
    </source>
</evidence>
<comment type="caution">
    <text evidence="18">The sequence shown here is derived from an EMBL/GenBank/DDBJ whole genome shotgun (WGS) entry which is preliminary data.</text>
</comment>
<dbReference type="InterPro" id="IPR011006">
    <property type="entry name" value="CheY-like_superfamily"/>
</dbReference>
<evidence type="ECO:0000313" key="18">
    <source>
        <dbReference type="EMBL" id="GDZ95756.1"/>
    </source>
</evidence>
<dbReference type="GO" id="GO:0016020">
    <property type="term" value="C:membrane"/>
    <property type="evidence" value="ECO:0007669"/>
    <property type="project" value="UniProtKB-SubCell"/>
</dbReference>
<dbReference type="EMBL" id="BJCD01000065">
    <property type="protein sequence ID" value="GDZ95756.1"/>
    <property type="molecule type" value="Genomic_DNA"/>
</dbReference>
<keyword evidence="5 14" id="KW-0597">Phosphoprotein</keyword>
<evidence type="ECO:0000256" key="11">
    <source>
        <dbReference type="ARBA" id="ARBA00023136"/>
    </source>
</evidence>
<dbReference type="SUPFAM" id="SSF55874">
    <property type="entry name" value="ATPase domain of HSP90 chaperone/DNA topoisomerase II/histidine kinase"/>
    <property type="match status" value="1"/>
</dbReference>
<dbReference type="InterPro" id="IPR003594">
    <property type="entry name" value="HATPase_dom"/>
</dbReference>
<dbReference type="SMART" id="SM00448">
    <property type="entry name" value="REC"/>
    <property type="match status" value="1"/>
</dbReference>
<dbReference type="Pfam" id="PF02518">
    <property type="entry name" value="HATPase_c"/>
    <property type="match status" value="1"/>
</dbReference>
<comment type="similarity">
    <text evidence="3">In the N-terminal section; belongs to the phytochrome family.</text>
</comment>
<evidence type="ECO:0000256" key="4">
    <source>
        <dbReference type="ARBA" id="ARBA00012438"/>
    </source>
</evidence>
<keyword evidence="15" id="KW-0175">Coiled coil</keyword>
<evidence type="ECO:0000256" key="10">
    <source>
        <dbReference type="ARBA" id="ARBA00023012"/>
    </source>
</evidence>
<evidence type="ECO:0000256" key="5">
    <source>
        <dbReference type="ARBA" id="ARBA00022553"/>
    </source>
</evidence>
<dbReference type="PANTHER" id="PTHR45339">
    <property type="entry name" value="HYBRID SIGNAL TRANSDUCTION HISTIDINE KINASE J"/>
    <property type="match status" value="1"/>
</dbReference>
<dbReference type="GO" id="GO:0005524">
    <property type="term" value="F:ATP binding"/>
    <property type="evidence" value="ECO:0007669"/>
    <property type="project" value="UniProtKB-KW"/>
</dbReference>
<feature type="domain" description="Response regulatory" evidence="17">
    <location>
        <begin position="311"/>
        <end position="427"/>
    </location>
</feature>
<dbReference type="InterPro" id="IPR001789">
    <property type="entry name" value="Sig_transdc_resp-reg_receiver"/>
</dbReference>
<evidence type="ECO:0000256" key="3">
    <source>
        <dbReference type="ARBA" id="ARBA00006402"/>
    </source>
</evidence>
<dbReference type="Pfam" id="PF00512">
    <property type="entry name" value="HisKA"/>
    <property type="match status" value="1"/>
</dbReference>
<dbReference type="EC" id="2.7.13.3" evidence="4"/>
<dbReference type="PRINTS" id="PR00344">
    <property type="entry name" value="BCTRLSENSOR"/>
</dbReference>
<accession>A0A4P5ZHY8</accession>
<dbReference type="PROSITE" id="PS50110">
    <property type="entry name" value="RESPONSE_REGULATORY"/>
    <property type="match status" value="1"/>
</dbReference>
<evidence type="ECO:0000256" key="2">
    <source>
        <dbReference type="ARBA" id="ARBA00004370"/>
    </source>
</evidence>
<evidence type="ECO:0000256" key="9">
    <source>
        <dbReference type="ARBA" id="ARBA00022840"/>
    </source>
</evidence>
<dbReference type="Gene3D" id="3.30.565.10">
    <property type="entry name" value="Histidine kinase-like ATPase, C-terminal domain"/>
    <property type="match status" value="1"/>
</dbReference>
<evidence type="ECO:0000256" key="15">
    <source>
        <dbReference type="SAM" id="Coils"/>
    </source>
</evidence>
<dbReference type="Proteomes" id="UP000299794">
    <property type="component" value="Unassembled WGS sequence"/>
</dbReference>
<keyword evidence="11" id="KW-0472">Membrane</keyword>
<keyword evidence="10" id="KW-0902">Two-component regulatory system</keyword>
<dbReference type="Gene3D" id="1.10.287.130">
    <property type="match status" value="1"/>
</dbReference>
<evidence type="ECO:0000259" key="17">
    <source>
        <dbReference type="PROSITE" id="PS50110"/>
    </source>
</evidence>
<keyword evidence="12" id="KW-0131">Cell cycle</keyword>
<dbReference type="FunFam" id="3.30.565.10:FF:000010">
    <property type="entry name" value="Sensor histidine kinase RcsC"/>
    <property type="match status" value="1"/>
</dbReference>
<dbReference type="SUPFAM" id="SSF52172">
    <property type="entry name" value="CheY-like"/>
    <property type="match status" value="1"/>
</dbReference>
<feature type="domain" description="Histidine kinase" evidence="16">
    <location>
        <begin position="63"/>
        <end position="285"/>
    </location>
</feature>
<dbReference type="CDD" id="cd00082">
    <property type="entry name" value="HisKA"/>
    <property type="match status" value="1"/>
</dbReference>
<evidence type="ECO:0000256" key="6">
    <source>
        <dbReference type="ARBA" id="ARBA00022679"/>
    </source>
</evidence>
<dbReference type="AlphaFoldDB" id="A0A4P5ZHY8"/>
<dbReference type="Pfam" id="PF00072">
    <property type="entry name" value="Response_reg"/>
    <property type="match status" value="1"/>
</dbReference>
<reference evidence="19" key="1">
    <citation type="submission" date="2019-02" db="EMBL/GenBank/DDBJ databases">
        <title>Draft genome sequence of Planktothrix agardhii NIES-905.</title>
        <authorList>
            <person name="Yamaguchi H."/>
            <person name="Suzuki S."/>
            <person name="Kawachi M."/>
        </authorList>
    </citation>
    <scope>NUCLEOTIDE SEQUENCE [LARGE SCALE GENOMIC DNA]</scope>
    <source>
        <strain evidence="19">CCAP 1459/11A</strain>
    </source>
</reference>
<comment type="subcellular location">
    <subcellularLocation>
        <location evidence="2">Membrane</location>
    </subcellularLocation>
</comment>
<dbReference type="PANTHER" id="PTHR45339:SF1">
    <property type="entry name" value="HYBRID SIGNAL TRANSDUCTION HISTIDINE KINASE J"/>
    <property type="match status" value="1"/>
</dbReference>
<comment type="catalytic activity">
    <reaction evidence="1">
        <text>ATP + protein L-histidine = ADP + protein N-phospho-L-histidine.</text>
        <dbReference type="EC" id="2.7.13.3"/>
    </reaction>
</comment>
<dbReference type="InterPro" id="IPR003661">
    <property type="entry name" value="HisK_dim/P_dom"/>
</dbReference>
<dbReference type="InterPro" id="IPR036890">
    <property type="entry name" value="HATPase_C_sf"/>
</dbReference>
<dbReference type="SUPFAM" id="SSF47384">
    <property type="entry name" value="Homodimeric domain of signal transducing histidine kinase"/>
    <property type="match status" value="1"/>
</dbReference>
<dbReference type="CDD" id="cd17546">
    <property type="entry name" value="REC_hyHK_CKI1_RcsC-like"/>
    <property type="match status" value="1"/>
</dbReference>
<dbReference type="FunFam" id="1.10.287.130:FF:000038">
    <property type="entry name" value="Sensory transduction histidine kinase"/>
    <property type="match status" value="1"/>
</dbReference>
<sequence length="518" mass="58468">MAVITITNLVLLATVSERRQAEKKLKQLNQELENRVKERTAELEIAKKKAEVANQAKSTFIANMSHELRSPLNAIIGFSQLMLRTKNLPSEQYENAGIIQRSGEYLLTLINNILDFSKIEAQKTTLNQKDFDLYQLLDDLEDMLHLRAFNAGLELIFVRGENLPRYLYADGVKLRQILLNLLGNAIKFTSKGEVILSVNSQENQDNQNYILNFTISDTGKGISQEELGNLFQAFSQTESGREAQEGTGLGLVISRQFVQLMGGDIAVESQLGQGTTFQFSINVKLGQESTKIERINPKRVLALAPEQPTYKILTVDDKAINSQLLMKLLTPLGFEVKEASNGQEAIEIWNQWQPHLILMDMRMPVMDGYEATKYIKSTTQGNATAIIALTASVLEEEKAITLSAGCDDFMRKPFKEYTIFEVLTKHLGVKYIYAENNDQNLAVIEEKSLTSDGFKCMNQAWINQFYEAVLEANTNDVIELIKEIPQTESSLIQSLTKLAKQFEFEKLVDLVEPLINYE</sequence>
<dbReference type="InterPro" id="IPR036097">
    <property type="entry name" value="HisK_dim/P_sf"/>
</dbReference>
<keyword evidence="9" id="KW-0067">ATP-binding</keyword>
<feature type="modified residue" description="4-aspartylphosphate" evidence="14">
    <location>
        <position position="360"/>
    </location>
</feature>
<evidence type="ECO:0000256" key="14">
    <source>
        <dbReference type="PROSITE-ProRule" id="PRU00169"/>
    </source>
</evidence>
<dbReference type="SMART" id="SM00387">
    <property type="entry name" value="HATPase_c"/>
    <property type="match status" value="1"/>
</dbReference>
<keyword evidence="7" id="KW-0547">Nucleotide-binding</keyword>
<evidence type="ECO:0000256" key="1">
    <source>
        <dbReference type="ARBA" id="ARBA00000085"/>
    </source>
</evidence>
<feature type="coiled-coil region" evidence="15">
    <location>
        <begin position="11"/>
        <end position="56"/>
    </location>
</feature>
<dbReference type="GO" id="GO:0000155">
    <property type="term" value="F:phosphorelay sensor kinase activity"/>
    <property type="evidence" value="ECO:0007669"/>
    <property type="project" value="InterPro"/>
</dbReference>
<evidence type="ECO:0000313" key="19">
    <source>
        <dbReference type="Proteomes" id="UP000299794"/>
    </source>
</evidence>
<evidence type="ECO:0000256" key="8">
    <source>
        <dbReference type="ARBA" id="ARBA00022777"/>
    </source>
</evidence>
<keyword evidence="8" id="KW-0418">Kinase</keyword>
<dbReference type="RefSeq" id="WP_026785342.1">
    <property type="nucleotide sequence ID" value="NZ_BJCD01000065.1"/>
</dbReference>
<dbReference type="SMART" id="SM00388">
    <property type="entry name" value="HisKA"/>
    <property type="match status" value="1"/>
</dbReference>
<keyword evidence="6" id="KW-0808">Transferase</keyword>
<dbReference type="CDD" id="cd16922">
    <property type="entry name" value="HATPase_EvgS-ArcB-TorS-like"/>
    <property type="match status" value="1"/>
</dbReference>
<protein>
    <recommendedName>
        <fullName evidence="13">Circadian input-output histidine kinase CikA</fullName>
        <ecNumber evidence="4">2.7.13.3</ecNumber>
    </recommendedName>
</protein>